<protein>
    <submittedName>
        <fullName evidence="2">P450 reductase 2</fullName>
    </submittedName>
</protein>
<dbReference type="PANTHER" id="PTHR37383:SF1">
    <property type="entry name" value="OS01G0694200 PROTEIN"/>
    <property type="match status" value="1"/>
</dbReference>
<accession>A0A5A7QBH2</accession>
<dbReference type="EMBL" id="BKCP01006404">
    <property type="protein sequence ID" value="GER42599.1"/>
    <property type="molecule type" value="Genomic_DNA"/>
</dbReference>
<proteinExistence type="predicted"/>
<evidence type="ECO:0000256" key="1">
    <source>
        <dbReference type="SAM" id="MobiDB-lite"/>
    </source>
</evidence>
<feature type="region of interest" description="Disordered" evidence="1">
    <location>
        <begin position="219"/>
        <end position="270"/>
    </location>
</feature>
<dbReference type="Proteomes" id="UP000325081">
    <property type="component" value="Unassembled WGS sequence"/>
</dbReference>
<dbReference type="OrthoDB" id="1925091at2759"/>
<dbReference type="PANTHER" id="PTHR37383">
    <property type="entry name" value="OS01G0694200 PROTEIN"/>
    <property type="match status" value="1"/>
</dbReference>
<name>A0A5A7QBH2_STRAF</name>
<organism evidence="2 3">
    <name type="scientific">Striga asiatica</name>
    <name type="common">Asiatic witchweed</name>
    <name type="synonym">Buchnera asiatica</name>
    <dbReference type="NCBI Taxonomy" id="4170"/>
    <lineage>
        <taxon>Eukaryota</taxon>
        <taxon>Viridiplantae</taxon>
        <taxon>Streptophyta</taxon>
        <taxon>Embryophyta</taxon>
        <taxon>Tracheophyta</taxon>
        <taxon>Spermatophyta</taxon>
        <taxon>Magnoliopsida</taxon>
        <taxon>eudicotyledons</taxon>
        <taxon>Gunneridae</taxon>
        <taxon>Pentapetalae</taxon>
        <taxon>asterids</taxon>
        <taxon>lamiids</taxon>
        <taxon>Lamiales</taxon>
        <taxon>Orobanchaceae</taxon>
        <taxon>Buchnereae</taxon>
        <taxon>Striga</taxon>
    </lineage>
</organism>
<gene>
    <name evidence="2" type="ORF">STAS_19396</name>
</gene>
<evidence type="ECO:0000313" key="3">
    <source>
        <dbReference type="Proteomes" id="UP000325081"/>
    </source>
</evidence>
<sequence length="509" mass="56153">MSPEIEGRQLSLPKPLHTASPRTDSLLYDVVSRSLALRHSDSSFSLYPSFSPLSFPSPHVLVPSPTSSAAFLHLRNSSDPAVTLFLASTPVPSAVLLRFYILRAGRFARIRVVSSHRDLEFDPARWGAVFRASHGVSVKLSGGANVFSMYSVSSSKIWVFAVRLIGDEGGGEALKLIKCAVVNCWFPVCTVRVLFGFLVLGEENGVRVFPLRPLIKGNQRKEKKNGGKRNSSKNGLSNGVDVAKSSNGGKALGQGGDKHSESVKSRSVKLRQDSKDVGSFFVAFEDKNVGDSISTEKARRSIKAISIQALSTEHFVVLDSIGNVHLLSLSFSIQGMNEPRFMKRLNRTMKVQKLAVFEDVSSVTRNIWISDGCHSVHLMTVSDTDTSFDNSETKDTEGKILRTSGPTILHTFLVTQAIFTSEKIQEIVPLAANAVLILGQGISILFKFSPSFLGWTDGTCHFRIQKYVCLCNFIDLLDVLFEIGHILIWRINIHSQVNWFVNRVLDRNV</sequence>
<feature type="compositionally biased region" description="Basic and acidic residues" evidence="1">
    <location>
        <begin position="256"/>
        <end position="270"/>
    </location>
</feature>
<dbReference type="AlphaFoldDB" id="A0A5A7QBH2"/>
<evidence type="ECO:0000313" key="2">
    <source>
        <dbReference type="EMBL" id="GER42599.1"/>
    </source>
</evidence>
<comment type="caution">
    <text evidence="2">The sequence shown here is derived from an EMBL/GenBank/DDBJ whole genome shotgun (WGS) entry which is preliminary data.</text>
</comment>
<feature type="compositionally biased region" description="Basic residues" evidence="1">
    <location>
        <begin position="221"/>
        <end position="231"/>
    </location>
</feature>
<keyword evidence="3" id="KW-1185">Reference proteome</keyword>
<reference evidence="3" key="1">
    <citation type="journal article" date="2019" name="Curr. Biol.">
        <title>Genome Sequence of Striga asiatica Provides Insight into the Evolution of Plant Parasitism.</title>
        <authorList>
            <person name="Yoshida S."/>
            <person name="Kim S."/>
            <person name="Wafula E.K."/>
            <person name="Tanskanen J."/>
            <person name="Kim Y.M."/>
            <person name="Honaas L."/>
            <person name="Yang Z."/>
            <person name="Spallek T."/>
            <person name="Conn C.E."/>
            <person name="Ichihashi Y."/>
            <person name="Cheong K."/>
            <person name="Cui S."/>
            <person name="Der J.P."/>
            <person name="Gundlach H."/>
            <person name="Jiao Y."/>
            <person name="Hori C."/>
            <person name="Ishida J.K."/>
            <person name="Kasahara H."/>
            <person name="Kiba T."/>
            <person name="Kim M.S."/>
            <person name="Koo N."/>
            <person name="Laohavisit A."/>
            <person name="Lee Y.H."/>
            <person name="Lumba S."/>
            <person name="McCourt P."/>
            <person name="Mortimer J.C."/>
            <person name="Mutuku J.M."/>
            <person name="Nomura T."/>
            <person name="Sasaki-Sekimoto Y."/>
            <person name="Seto Y."/>
            <person name="Wang Y."/>
            <person name="Wakatake T."/>
            <person name="Sakakibara H."/>
            <person name="Demura T."/>
            <person name="Yamaguchi S."/>
            <person name="Yoneyama K."/>
            <person name="Manabe R.I."/>
            <person name="Nelson D.C."/>
            <person name="Schulman A.H."/>
            <person name="Timko M.P."/>
            <person name="dePamphilis C.W."/>
            <person name="Choi D."/>
            <person name="Shirasu K."/>
        </authorList>
    </citation>
    <scope>NUCLEOTIDE SEQUENCE [LARGE SCALE GENOMIC DNA]</scope>
    <source>
        <strain evidence="3">cv. UVA1</strain>
    </source>
</reference>